<feature type="compositionally biased region" description="Polar residues" evidence="1">
    <location>
        <begin position="7"/>
        <end position="28"/>
    </location>
</feature>
<feature type="compositionally biased region" description="Low complexity" evidence="1">
    <location>
        <begin position="581"/>
        <end position="590"/>
    </location>
</feature>
<feature type="compositionally biased region" description="Basic residues" evidence="1">
    <location>
        <begin position="891"/>
        <end position="908"/>
    </location>
</feature>
<feature type="compositionally biased region" description="Basic residues" evidence="1">
    <location>
        <begin position="1197"/>
        <end position="1217"/>
    </location>
</feature>
<feature type="compositionally biased region" description="Acidic residues" evidence="1">
    <location>
        <begin position="813"/>
        <end position="826"/>
    </location>
</feature>
<feature type="compositionally biased region" description="Gly residues" evidence="1">
    <location>
        <begin position="82"/>
        <end position="94"/>
    </location>
</feature>
<feature type="region of interest" description="Disordered" evidence="1">
    <location>
        <begin position="403"/>
        <end position="431"/>
    </location>
</feature>
<accession>A0A9N8HSL3</accession>
<feature type="region of interest" description="Disordered" evidence="1">
    <location>
        <begin position="623"/>
        <end position="684"/>
    </location>
</feature>
<feature type="compositionally biased region" description="Basic and acidic residues" evidence="1">
    <location>
        <begin position="319"/>
        <end position="328"/>
    </location>
</feature>
<feature type="compositionally biased region" description="Basic and acidic residues" evidence="1">
    <location>
        <begin position="1258"/>
        <end position="1274"/>
    </location>
</feature>
<evidence type="ECO:0000313" key="2">
    <source>
        <dbReference type="EMBL" id="CAB9523812.1"/>
    </source>
</evidence>
<feature type="region of interest" description="Disordered" evidence="1">
    <location>
        <begin position="1197"/>
        <end position="1221"/>
    </location>
</feature>
<keyword evidence="3" id="KW-1185">Reference proteome</keyword>
<reference evidence="2" key="1">
    <citation type="submission" date="2020-06" db="EMBL/GenBank/DDBJ databases">
        <authorList>
            <consortium name="Plant Systems Biology data submission"/>
        </authorList>
    </citation>
    <scope>NUCLEOTIDE SEQUENCE</scope>
    <source>
        <strain evidence="2">D6</strain>
    </source>
</reference>
<feature type="compositionally biased region" description="Acidic residues" evidence="1">
    <location>
        <begin position="730"/>
        <end position="743"/>
    </location>
</feature>
<feature type="region of interest" description="Disordered" evidence="1">
    <location>
        <begin position="1"/>
        <end position="155"/>
    </location>
</feature>
<dbReference type="AlphaFoldDB" id="A0A9N8HSL3"/>
<name>A0A9N8HSL3_9STRA</name>
<feature type="region of interest" description="Disordered" evidence="1">
    <location>
        <begin position="1237"/>
        <end position="1274"/>
    </location>
</feature>
<dbReference type="Proteomes" id="UP001153069">
    <property type="component" value="Unassembled WGS sequence"/>
</dbReference>
<proteinExistence type="predicted"/>
<evidence type="ECO:0000256" key="1">
    <source>
        <dbReference type="SAM" id="MobiDB-lite"/>
    </source>
</evidence>
<feature type="compositionally biased region" description="Low complexity" evidence="1">
    <location>
        <begin position="135"/>
        <end position="151"/>
    </location>
</feature>
<feature type="region of interest" description="Disordered" evidence="1">
    <location>
        <begin position="1062"/>
        <end position="1171"/>
    </location>
</feature>
<feature type="compositionally biased region" description="Acidic residues" evidence="1">
    <location>
        <begin position="870"/>
        <end position="883"/>
    </location>
</feature>
<feature type="region of interest" description="Disordered" evidence="1">
    <location>
        <begin position="726"/>
        <end position="749"/>
    </location>
</feature>
<feature type="compositionally biased region" description="Polar residues" evidence="1">
    <location>
        <begin position="659"/>
        <end position="680"/>
    </location>
</feature>
<feature type="region of interest" description="Disordered" evidence="1">
    <location>
        <begin position="788"/>
        <end position="911"/>
    </location>
</feature>
<feature type="region of interest" description="Disordered" evidence="1">
    <location>
        <begin position="563"/>
        <end position="602"/>
    </location>
</feature>
<protein>
    <submittedName>
        <fullName evidence="2">Uncharacterized protein</fullName>
    </submittedName>
</protein>
<gene>
    <name evidence="2" type="ORF">SEMRO_1458_G274470.1</name>
</gene>
<feature type="compositionally biased region" description="Acidic residues" evidence="1">
    <location>
        <begin position="649"/>
        <end position="658"/>
    </location>
</feature>
<evidence type="ECO:0000313" key="3">
    <source>
        <dbReference type="Proteomes" id="UP001153069"/>
    </source>
</evidence>
<feature type="compositionally biased region" description="Basic and acidic residues" evidence="1">
    <location>
        <begin position="285"/>
        <end position="300"/>
    </location>
</feature>
<feature type="compositionally biased region" description="Basic residues" evidence="1">
    <location>
        <begin position="95"/>
        <end position="109"/>
    </location>
</feature>
<organism evidence="2 3">
    <name type="scientific">Seminavis robusta</name>
    <dbReference type="NCBI Taxonomy" id="568900"/>
    <lineage>
        <taxon>Eukaryota</taxon>
        <taxon>Sar</taxon>
        <taxon>Stramenopiles</taxon>
        <taxon>Ochrophyta</taxon>
        <taxon>Bacillariophyta</taxon>
        <taxon>Bacillariophyceae</taxon>
        <taxon>Bacillariophycidae</taxon>
        <taxon>Naviculales</taxon>
        <taxon>Naviculaceae</taxon>
        <taxon>Seminavis</taxon>
    </lineage>
</organism>
<dbReference type="EMBL" id="CAICTM010001456">
    <property type="protein sequence ID" value="CAB9523812.1"/>
    <property type="molecule type" value="Genomic_DNA"/>
</dbReference>
<feature type="region of interest" description="Disordered" evidence="1">
    <location>
        <begin position="267"/>
        <end position="328"/>
    </location>
</feature>
<feature type="compositionally biased region" description="Basic and acidic residues" evidence="1">
    <location>
        <begin position="110"/>
        <end position="130"/>
    </location>
</feature>
<comment type="caution">
    <text evidence="2">The sequence shown here is derived from an EMBL/GenBank/DDBJ whole genome shotgun (WGS) entry which is preliminary data.</text>
</comment>
<sequence length="1274" mass="138921">MEEHTSHTFATEMTPLDQQSSHSFANELTSDDFQHNNNNNNNVPKRKAKSISPATNKKESVEPPARTRSHVDIFQSHFVVASGGGSGHGSGSGHGGKKYRSSPKSARKRPVMEPEGTKAHDTNDEGEFRPSVKPTVSAVSSDSASAATSTSLPQPWKELLKTTKQRAQSMGDVVSSNNNYNHNHASYDFSAGTPSEDLASTESLELEPSPTSVVEESPTKGVFSLDFTNQQQDVEPHVLTKQQKQQGTSDVQAYHESIQWKSLAVPHPLQSSGRRAQRRMTLTCDGRDNLDRGTNTDRRAKTVAPPGNDGNILSPRGAASRDSDVDAERQKLISPAASNDDASEADLDLSDMVLTQAESEIEAAQLPSVTTIVQHLSASASLIDATDIPYKTTLNSFAAERSVDTDDETLLTRSESGEEDSANNELPKQGSAITQHFASTTKSKKSLSDACDSVVLSKALKVVPSLHSSEVDDTDNQTALPSLHSIQQNEVEEDSVVSELPTATTISQHLAAKSPRSQRKGISDACDSVVLSKALQKKPLSKSLQPDDVDNDTVLPSLYSIQESQAGTVSTESLAEERTRTTATESTTISQHLSSTSPKKSKKVLSDACDSVVLSKTLQNRPLGRVMQRDEPDNDTVLPSLYSVQPSGTEDEEEDEENSVLTELPTASSISQHISATSTGKFRKKGLSDACDSVVLSKALKNKPLGRAFQPDEIDNDTVLPSLYSIQQSDPDDEDDDESDESMVSELPKNARLKQHFAAKSAKHRNKKGLSDACDSVVLSKALKTKPLTRTLHPDEQDNDTVLPSLYSVQPSDTDDSDEDEGDESVVSELPKNTRLNQHLKTKPLTRTLHPAEQDNDTVLPSLYSVQPSDTEDSGEDEGDESVVSELPKNTRLKQHFAAKSPKQRNKKGLSDACDSVVLSKALQKKPLMKSIQAEEYDNDTVLPSLYSVETREVDEGGSVASSYVLEPTRKGHTSNSLLNASGKFRALEERKGQAITNAYAMDDLMMNTSTLLKDDSGAGDKDGSIRRRSLDVLSSYNKASSYSGNKANLSALDLSPQKPKKTLSYQSHFSNAAPPLTGTDQTRSANLDEDDEIVSVDGSLEDHGEGAPSPIRRYHSMQPGSSAHRRNDLWLYKNNGNNNDERKVTRRHSYGTSTGHSRATLESLDNSESVVGELPERGKLQLVKSSDSVELTFVRKKKSAQKSAQQKRQRSARRLKPWTSTSNLDASMDLNFLHQSVPTHGPSPWEHFTSGGENAEEDHLTRSQRLDRWSTSY</sequence>